<dbReference type="Gene3D" id="3.20.20.140">
    <property type="entry name" value="Metal-dependent hydrolases"/>
    <property type="match status" value="1"/>
</dbReference>
<proteinExistence type="predicted"/>
<dbReference type="Gene3D" id="1.10.10.1600">
    <property type="entry name" value="Bacterial DNA polymerase III alpha subunit, thumb domain"/>
    <property type="match status" value="1"/>
</dbReference>
<dbReference type="PANTHER" id="PTHR32294:SF0">
    <property type="entry name" value="DNA POLYMERASE III SUBUNIT ALPHA"/>
    <property type="match status" value="1"/>
</dbReference>
<reference evidence="12" key="1">
    <citation type="submission" date="2023-07" db="EMBL/GenBank/DDBJ databases">
        <title>Genome content predicts the carbon catabolic preferences of heterotrophic bacteria.</title>
        <authorList>
            <person name="Gralka M."/>
        </authorList>
    </citation>
    <scope>NUCLEOTIDE SEQUENCE</scope>
    <source>
        <strain evidence="12">4G09</strain>
    </source>
</reference>
<evidence type="ECO:0000259" key="8">
    <source>
        <dbReference type="Pfam" id="PF02811"/>
    </source>
</evidence>
<evidence type="ECO:0000259" key="10">
    <source>
        <dbReference type="Pfam" id="PF14579"/>
    </source>
</evidence>
<feature type="domain" description="PHP" evidence="8">
    <location>
        <begin position="7"/>
        <end position="99"/>
    </location>
</feature>
<evidence type="ECO:0000259" key="9">
    <source>
        <dbReference type="Pfam" id="PF07733"/>
    </source>
</evidence>
<dbReference type="PANTHER" id="PTHR32294">
    <property type="entry name" value="DNA POLYMERASE III SUBUNIT ALPHA"/>
    <property type="match status" value="1"/>
</dbReference>
<evidence type="ECO:0000256" key="2">
    <source>
        <dbReference type="ARBA" id="ARBA00019114"/>
    </source>
</evidence>
<evidence type="ECO:0000256" key="1">
    <source>
        <dbReference type="ARBA" id="ARBA00012417"/>
    </source>
</evidence>
<evidence type="ECO:0000259" key="11">
    <source>
        <dbReference type="Pfam" id="PF17657"/>
    </source>
</evidence>
<feature type="domain" description="DNA polymerase helix-hairpin-helix motif" evidence="10">
    <location>
        <begin position="766"/>
        <end position="846"/>
    </location>
</feature>
<comment type="catalytic activity">
    <reaction evidence="7">
        <text>DNA(n) + a 2'-deoxyribonucleoside 5'-triphosphate = DNA(n+1) + diphosphate</text>
        <dbReference type="Rhea" id="RHEA:22508"/>
        <dbReference type="Rhea" id="RHEA-COMP:17339"/>
        <dbReference type="Rhea" id="RHEA-COMP:17340"/>
        <dbReference type="ChEBI" id="CHEBI:33019"/>
        <dbReference type="ChEBI" id="CHEBI:61560"/>
        <dbReference type="ChEBI" id="CHEBI:173112"/>
        <dbReference type="EC" id="2.7.7.7"/>
    </reaction>
</comment>
<dbReference type="NCBIfam" id="TIGR00594">
    <property type="entry name" value="polc"/>
    <property type="match status" value="1"/>
</dbReference>
<evidence type="ECO:0000313" key="12">
    <source>
        <dbReference type="EMBL" id="MDP2564317.1"/>
    </source>
</evidence>
<dbReference type="InterPro" id="IPR040982">
    <property type="entry name" value="DNA_pol3_finger"/>
</dbReference>
<feature type="domain" description="Bacterial DNA polymerase III alpha subunit NTPase" evidence="9">
    <location>
        <begin position="276"/>
        <end position="521"/>
    </location>
</feature>
<sequence length="1005" mass="111713">MKHNLVRVHSCYSIKDGLHYPSELAEYVSKNELAKYLPLTDLENVFGYVKHYRACLKHGLSPVFGVDISLSGLGLVTLIAKNNNGFYNLKCLITILQKSSFEGGGVDLPSVSHLLTGLYLFLDQDQIELLNGFSYDDELIGGLDIICKLDLLKSFDPNSLKSFKIVPSLDVYFNIKDNKAAHDVRVCIQQKELMKSFESPYSSSMCFHSESSFDTYLPDDLSGLNVCTSDDLFSVCDVSFDLDVIKPPSYEFTDGKSELDFISDIAYERFENIKADLKADFDGFEEEVYLARLKRELEVISSMNFCGYFAIVWDYVNWAKSNDVPVGPGRGSGAGSMVAFLLGIVDLDPIKYNLLFERFLNPERASMPDFDIDFCSNGRDKVVAYVKDKFGFDKASQICTFGAMKARSVLRDVGRVLEIKVDKVAKSVPQIVDITLEQALDESEELSLYANDEEYAELFDYALKLEGVIRSVGKHAAGVVISNDDLNYTTPLYFDESGSSSVMLDMSDSEAVGLVKFDFLGLSNLTIIDNTVKSLKCSGVDVDINNIDLDDPDVYRFLARGITQGTFQLMSQGMRGLIKRLKPDSFEDVIALVALFRPGPLQSGMVDNFISRKHGEEAVSYPDVKWNHDCLREVLSPTYGIILYQEQVMEIARVMAGFDLARADLLRRAMGKKKPEEMAKQKTDFVSGSVERGIDADLAAKIFELVEKFAGYGFNRSHSAVYGLIAYQTVYLKYYYPAHYMSAVLTHDQANKTALSSLVDELSLFGLKINPPDINVSRASFSPLSDNLISFGLVSIKGIGVPISESIVAEREANGKFKSLTDLVSRVSLSKSQFEALFFSGSLNEIVSYPEGLEYIGNTFTFDKAKYAICVDEESIEENVIRSVGVSFTAANRLATFTKELELAKCFPLGTIDTVKERSVVLVGGYVTGAKLLGGKTTRFVGQIQDQTGKVDFVGWSDFVEEYSSSVNSGGLYIFEVRVGSYQGTPQLTVLRSWDMKFVRARLGL</sequence>
<gene>
    <name evidence="12" type="primary">dnaE</name>
    <name evidence="12" type="ORF">Q8W34_06705</name>
</gene>
<organism evidence="12 13">
    <name type="scientific">Pseudoalteromonas marina</name>
    <dbReference type="NCBI Taxonomy" id="267375"/>
    <lineage>
        <taxon>Bacteria</taxon>
        <taxon>Pseudomonadati</taxon>
        <taxon>Pseudomonadota</taxon>
        <taxon>Gammaproteobacteria</taxon>
        <taxon>Alteromonadales</taxon>
        <taxon>Pseudoalteromonadaceae</taxon>
        <taxon>Pseudoalteromonas</taxon>
    </lineage>
</organism>
<keyword evidence="4 12" id="KW-0548">Nucleotidyltransferase</keyword>
<dbReference type="Proteomes" id="UP001177212">
    <property type="component" value="Unassembled WGS sequence"/>
</dbReference>
<evidence type="ECO:0000256" key="5">
    <source>
        <dbReference type="ARBA" id="ARBA00022705"/>
    </source>
</evidence>
<dbReference type="InterPro" id="IPR041931">
    <property type="entry name" value="DNA_pol3_alpha_thumb_dom"/>
</dbReference>
<dbReference type="Pfam" id="PF02811">
    <property type="entry name" value="PHP"/>
    <property type="match status" value="1"/>
</dbReference>
<feature type="domain" description="DNA polymerase III alpha subunit finger" evidence="11">
    <location>
        <begin position="524"/>
        <end position="692"/>
    </location>
</feature>
<dbReference type="InterPro" id="IPR004805">
    <property type="entry name" value="DnaE2/DnaE/PolC"/>
</dbReference>
<protein>
    <recommendedName>
        <fullName evidence="2">DNA polymerase III subunit alpha</fullName>
        <ecNumber evidence="1">2.7.7.7</ecNumber>
    </recommendedName>
</protein>
<dbReference type="Pfam" id="PF07733">
    <property type="entry name" value="DNA_pol3_alpha"/>
    <property type="match status" value="1"/>
</dbReference>
<name>A0ABT9FBZ8_9GAMM</name>
<dbReference type="InterPro" id="IPR010994">
    <property type="entry name" value="RuvA_2-like"/>
</dbReference>
<accession>A0ABT9FBZ8</accession>
<evidence type="ECO:0000256" key="3">
    <source>
        <dbReference type="ARBA" id="ARBA00022679"/>
    </source>
</evidence>
<dbReference type="EC" id="2.7.7.7" evidence="1"/>
<dbReference type="Gene3D" id="1.10.150.870">
    <property type="match status" value="1"/>
</dbReference>
<dbReference type="EMBL" id="JAUYVT010000004">
    <property type="protein sequence ID" value="MDP2564317.1"/>
    <property type="molecule type" value="Genomic_DNA"/>
</dbReference>
<comment type="caution">
    <text evidence="12">The sequence shown here is derived from an EMBL/GenBank/DDBJ whole genome shotgun (WGS) entry which is preliminary data.</text>
</comment>
<keyword evidence="5" id="KW-0235">DNA replication</keyword>
<dbReference type="Pfam" id="PF14579">
    <property type="entry name" value="HHH_6"/>
    <property type="match status" value="1"/>
</dbReference>
<dbReference type="Pfam" id="PF17657">
    <property type="entry name" value="DNA_pol3_finger"/>
    <property type="match status" value="1"/>
</dbReference>
<evidence type="ECO:0000256" key="6">
    <source>
        <dbReference type="ARBA" id="ARBA00022932"/>
    </source>
</evidence>
<evidence type="ECO:0000256" key="7">
    <source>
        <dbReference type="ARBA" id="ARBA00049244"/>
    </source>
</evidence>
<evidence type="ECO:0000256" key="4">
    <source>
        <dbReference type="ARBA" id="ARBA00022695"/>
    </source>
</evidence>
<keyword evidence="3 12" id="KW-0808">Transferase</keyword>
<evidence type="ECO:0000313" key="13">
    <source>
        <dbReference type="Proteomes" id="UP001177212"/>
    </source>
</evidence>
<dbReference type="InterPro" id="IPR004013">
    <property type="entry name" value="PHP_dom"/>
</dbReference>
<keyword evidence="13" id="KW-1185">Reference proteome</keyword>
<dbReference type="RefSeq" id="WP_305471598.1">
    <property type="nucleotide sequence ID" value="NZ_JAUYVT010000004.1"/>
</dbReference>
<keyword evidence="6" id="KW-0239">DNA-directed DNA polymerase</keyword>
<dbReference type="InterPro" id="IPR011708">
    <property type="entry name" value="DNA_pol3_alpha_NTPase_dom"/>
</dbReference>
<dbReference type="GO" id="GO:0003887">
    <property type="term" value="F:DNA-directed DNA polymerase activity"/>
    <property type="evidence" value="ECO:0007669"/>
    <property type="project" value="UniProtKB-EC"/>
</dbReference>
<dbReference type="SUPFAM" id="SSF47781">
    <property type="entry name" value="RuvA domain 2-like"/>
    <property type="match status" value="1"/>
</dbReference>
<dbReference type="InterPro" id="IPR029460">
    <property type="entry name" value="DNAPol_HHH"/>
</dbReference>